<dbReference type="EMBL" id="FLQS01000011">
    <property type="protein sequence ID" value="SBS74060.1"/>
    <property type="molecule type" value="Genomic_DNA"/>
</dbReference>
<proteinExistence type="predicted"/>
<dbReference type="Pfam" id="PF02566">
    <property type="entry name" value="OsmC"/>
    <property type="match status" value="1"/>
</dbReference>
<dbReference type="InterPro" id="IPR052707">
    <property type="entry name" value="OsmC_Ohr_Peroxiredoxin"/>
</dbReference>
<dbReference type="InterPro" id="IPR015946">
    <property type="entry name" value="KH_dom-like_a/b"/>
</dbReference>
<feature type="compositionally biased region" description="Low complexity" evidence="1">
    <location>
        <begin position="16"/>
        <end position="28"/>
    </location>
</feature>
<dbReference type="GO" id="GO:0006979">
    <property type="term" value="P:response to oxidative stress"/>
    <property type="evidence" value="ECO:0007669"/>
    <property type="project" value="InterPro"/>
</dbReference>
<name>A0A1Y5P981_9MYCO</name>
<evidence type="ECO:0000256" key="1">
    <source>
        <dbReference type="SAM" id="MobiDB-lite"/>
    </source>
</evidence>
<dbReference type="NCBIfam" id="TIGR03562">
    <property type="entry name" value="osmo_induc_OsmC"/>
    <property type="match status" value="1"/>
</dbReference>
<feature type="region of interest" description="Disordered" evidence="1">
    <location>
        <begin position="1"/>
        <end position="28"/>
    </location>
</feature>
<dbReference type="PANTHER" id="PTHR42830">
    <property type="entry name" value="OSMOTICALLY INDUCIBLE FAMILY PROTEIN"/>
    <property type="match status" value="1"/>
</dbReference>
<evidence type="ECO:0000313" key="2">
    <source>
        <dbReference type="EMBL" id="SBS74060.1"/>
    </source>
</evidence>
<dbReference type="GO" id="GO:0004601">
    <property type="term" value="F:peroxidase activity"/>
    <property type="evidence" value="ECO:0007669"/>
    <property type="project" value="InterPro"/>
</dbReference>
<dbReference type="InterPro" id="IPR019904">
    <property type="entry name" value="Peroxiredoxin_OsmC"/>
</dbReference>
<dbReference type="SUPFAM" id="SSF82784">
    <property type="entry name" value="OsmC-like"/>
    <property type="match status" value="1"/>
</dbReference>
<dbReference type="InterPro" id="IPR036102">
    <property type="entry name" value="OsmC/Ohrsf"/>
</dbReference>
<dbReference type="AlphaFoldDB" id="A0A1Y5P981"/>
<gene>
    <name evidence="2" type="ORF">MHPYR_190009</name>
</gene>
<dbReference type="Gene3D" id="3.30.300.20">
    <property type="match status" value="1"/>
</dbReference>
<accession>A0A1Y5P981</accession>
<dbReference type="PANTHER" id="PTHR42830:SF1">
    <property type="entry name" value="OSMOTICALLY INDUCIBLE FAMILY PROTEIN"/>
    <property type="match status" value="1"/>
</dbReference>
<sequence>MSIADRTMQTTWEGPLDSGKGQLSQGSSGALDGLQVTWASRTDQPGGKTSPEELAAAAHSSCFAMALALKLGENSTPPQRLDVQSTVTLDAVDGVPTIITSRLTVRAQVAGLDGAAFAAVVDEAAALCPVSRLFAGAKISVDAELE</sequence>
<reference evidence="2" key="1">
    <citation type="submission" date="2016-03" db="EMBL/GenBank/DDBJ databases">
        <authorList>
            <person name="Ploux O."/>
        </authorList>
    </citation>
    <scope>NUCLEOTIDE SEQUENCE</scope>
    <source>
        <strain evidence="2">UC10</strain>
    </source>
</reference>
<organism evidence="2">
    <name type="scientific">uncultured Mycobacterium sp</name>
    <dbReference type="NCBI Taxonomy" id="171292"/>
    <lineage>
        <taxon>Bacteria</taxon>
        <taxon>Bacillati</taxon>
        <taxon>Actinomycetota</taxon>
        <taxon>Actinomycetes</taxon>
        <taxon>Mycobacteriales</taxon>
        <taxon>Mycobacteriaceae</taxon>
        <taxon>Mycobacterium</taxon>
        <taxon>environmental samples</taxon>
    </lineage>
</organism>
<protein>
    <submittedName>
        <fullName evidence="2">Peroxiredoxin, OsmC subfamily</fullName>
    </submittedName>
</protein>
<dbReference type="InterPro" id="IPR003718">
    <property type="entry name" value="OsmC/Ohr_fam"/>
</dbReference>